<evidence type="ECO:0000313" key="3">
    <source>
        <dbReference type="Proteomes" id="UP000593802"/>
    </source>
</evidence>
<reference evidence="2 3" key="1">
    <citation type="submission" date="2020-08" db="EMBL/GenBank/DDBJ databases">
        <title>Complete Genome Sequence of Effusibacillus dendaii Strain skT53, Isolated from Farmland soil.</title>
        <authorList>
            <person name="Konishi T."/>
            <person name="Kawasaki H."/>
        </authorList>
    </citation>
    <scope>NUCLEOTIDE SEQUENCE [LARGE SCALE GENOMIC DNA]</scope>
    <source>
        <strain evidence="3">skT53</strain>
    </source>
</reference>
<dbReference type="AlphaFoldDB" id="A0A7I8D9I8"/>
<dbReference type="RefSeq" id="WP_200759606.1">
    <property type="nucleotide sequence ID" value="NZ_AP023366.1"/>
</dbReference>
<name>A0A7I8D9I8_9BACL</name>
<feature type="region of interest" description="Disordered" evidence="1">
    <location>
        <begin position="1"/>
        <end position="33"/>
    </location>
</feature>
<accession>A0A7I8D9I8</accession>
<evidence type="ECO:0000313" key="2">
    <source>
        <dbReference type="EMBL" id="BCJ85486.1"/>
    </source>
</evidence>
<protein>
    <submittedName>
        <fullName evidence="2">Uncharacterized protein</fullName>
    </submittedName>
</protein>
<organism evidence="2 3">
    <name type="scientific">Effusibacillus dendaii</name>
    <dbReference type="NCBI Taxonomy" id="2743772"/>
    <lineage>
        <taxon>Bacteria</taxon>
        <taxon>Bacillati</taxon>
        <taxon>Bacillota</taxon>
        <taxon>Bacilli</taxon>
        <taxon>Bacillales</taxon>
        <taxon>Alicyclobacillaceae</taxon>
        <taxon>Effusibacillus</taxon>
    </lineage>
</organism>
<gene>
    <name evidence="2" type="ORF">skT53_04710</name>
</gene>
<keyword evidence="3" id="KW-1185">Reference proteome</keyword>
<dbReference type="Proteomes" id="UP000593802">
    <property type="component" value="Chromosome"/>
</dbReference>
<sequence length="50" mass="5613">MENKHQPTIAPGSDNLEKRATPEEIAQNDYTQVTKMALDEVDPSLENKKS</sequence>
<evidence type="ECO:0000256" key="1">
    <source>
        <dbReference type="SAM" id="MobiDB-lite"/>
    </source>
</evidence>
<dbReference type="EMBL" id="AP023366">
    <property type="protein sequence ID" value="BCJ85486.1"/>
    <property type="molecule type" value="Genomic_DNA"/>
</dbReference>
<proteinExistence type="predicted"/>
<dbReference type="KEGG" id="eff:skT53_04710"/>